<dbReference type="PANTHER" id="PTHR46481">
    <property type="entry name" value="ZINC FINGER BED DOMAIN-CONTAINING PROTEIN 4"/>
    <property type="match status" value="1"/>
</dbReference>
<dbReference type="OrthoDB" id="2758369at2759"/>
<dbReference type="EMBL" id="CCBP010000073">
    <property type="protein sequence ID" value="CDO70213.1"/>
    <property type="molecule type" value="Genomic_DNA"/>
</dbReference>
<keyword evidence="4" id="KW-0862">Zinc</keyword>
<evidence type="ECO:0000259" key="7">
    <source>
        <dbReference type="Pfam" id="PF05699"/>
    </source>
</evidence>
<gene>
    <name evidence="8" type="ORF">BN946_scf184942.g13</name>
</gene>
<dbReference type="Pfam" id="PF05699">
    <property type="entry name" value="Dimer_Tnp_hAT"/>
    <property type="match status" value="1"/>
</dbReference>
<evidence type="ECO:0000256" key="5">
    <source>
        <dbReference type="ARBA" id="ARBA00023242"/>
    </source>
</evidence>
<evidence type="ECO:0000256" key="4">
    <source>
        <dbReference type="ARBA" id="ARBA00022833"/>
    </source>
</evidence>
<evidence type="ECO:0000313" key="9">
    <source>
        <dbReference type="Proteomes" id="UP000029665"/>
    </source>
</evidence>
<accession>A0A060SCV0</accession>
<dbReference type="Proteomes" id="UP000029665">
    <property type="component" value="Unassembled WGS sequence"/>
</dbReference>
<evidence type="ECO:0000313" key="8">
    <source>
        <dbReference type="EMBL" id="CDO70213.1"/>
    </source>
</evidence>
<name>A0A060SCV0_PYCCI</name>
<comment type="subcellular location">
    <subcellularLocation>
        <location evidence="1">Nucleus</location>
    </subcellularLocation>
</comment>
<feature type="region of interest" description="Disordered" evidence="6">
    <location>
        <begin position="1"/>
        <end position="38"/>
    </location>
</feature>
<dbReference type="OMA" id="SIRIAYF"/>
<protein>
    <recommendedName>
        <fullName evidence="7">HAT C-terminal dimerisation domain-containing protein</fullName>
    </recommendedName>
</protein>
<dbReference type="GO" id="GO:0005634">
    <property type="term" value="C:nucleus"/>
    <property type="evidence" value="ECO:0007669"/>
    <property type="project" value="UniProtKB-SubCell"/>
</dbReference>
<proteinExistence type="predicted"/>
<keyword evidence="2" id="KW-0479">Metal-binding</keyword>
<evidence type="ECO:0000256" key="3">
    <source>
        <dbReference type="ARBA" id="ARBA00022771"/>
    </source>
</evidence>
<comment type="caution">
    <text evidence="8">The sequence shown here is derived from an EMBL/GenBank/DDBJ whole genome shotgun (WGS) entry which is preliminary data.</text>
</comment>
<feature type="compositionally biased region" description="Acidic residues" evidence="6">
    <location>
        <begin position="445"/>
        <end position="455"/>
    </location>
</feature>
<sequence>MTESIKPKKQTKTRQVADSNVSSDDSADESDAGKNVLRRGHEPRKQVWALSYFIPIRYSSEGKSLWKWKCNFCDSYRTSPRTKHCKNFDEEDPKLRRPSNPSNFIRHLRLEFKNIPDDCKFEAWEAHQYSTRDVHLESSLEPGTAFAASGRPCDNYDGSTGSTSVESRQRAMMATFIERGQENPAKQVTHKGFREHFVKGLIRDDLPYMLGEGKGMSECFNYILPKGFKLPGRSMVRRDLDLLHEKISEKLNTILQNNKSKISIASDNWTSKNSVYTFCGLAVYFITDAWELVEFPLELLHLDGDHTGAGLAKLLYRALKRRGIVEKLLGSTADNATSNGTMNRVFVEKITRAYQVYLDPDKITIGCAGHVKHITVQGFLHGLGLSPDPDNEDLYEEAQLHPLAFTPDQDLDFVEHSAEALKEAKEEADGVLHLAEEPVTSDASDASESDIDDDRLGDVQIGSDNEDGGLSSDNVQPPAQDATGKGARSTGRQGKAKRALTPVDKLHAVVVDILRSEVRRKRMCRLIQQLCDKDSKHLVPIRSMPVRWNTTYAEIERGLKLRPVMSDALKLYQAVSLTGKRLQAINQWIEQLDKGLTGKKARAARTKKRKWYLAPEDWETLSVLCDILKPFSDVTHQLSLDGVPTISMVLPFYKYLQRHLETTRALMKKSSQMQLKIACNHGLEKLNKYLNNTLESKYPLIGAVLHPSIRIAYFENKELWSSQIATQARTLLEELFSEYSDWLRARGTSDLQSMPGTSGLGNSTASMKTSIFATAISAGNGFALYTPNQYKAQSEIERYCSNVYPCSDERGALAWWKAHANEFPVLATIARDVLAIPGVSIGIERLFSSCRRTLSDARSSLTAESAALTVITKEWLRRGLGKDISYLDGVSIHE</sequence>
<dbReference type="InterPro" id="IPR008906">
    <property type="entry name" value="HATC_C_dom"/>
</dbReference>
<dbReference type="GO" id="GO:0008270">
    <property type="term" value="F:zinc ion binding"/>
    <property type="evidence" value="ECO:0007669"/>
    <property type="project" value="UniProtKB-KW"/>
</dbReference>
<organism evidence="8 9">
    <name type="scientific">Pycnoporus cinnabarinus</name>
    <name type="common">Cinnabar-red polypore</name>
    <name type="synonym">Trametes cinnabarina</name>
    <dbReference type="NCBI Taxonomy" id="5643"/>
    <lineage>
        <taxon>Eukaryota</taxon>
        <taxon>Fungi</taxon>
        <taxon>Dikarya</taxon>
        <taxon>Basidiomycota</taxon>
        <taxon>Agaricomycotina</taxon>
        <taxon>Agaricomycetes</taxon>
        <taxon>Polyporales</taxon>
        <taxon>Polyporaceae</taxon>
        <taxon>Trametes</taxon>
    </lineage>
</organism>
<evidence type="ECO:0000256" key="1">
    <source>
        <dbReference type="ARBA" id="ARBA00004123"/>
    </source>
</evidence>
<dbReference type="STRING" id="5643.A0A060SCV0"/>
<dbReference type="InterPro" id="IPR012337">
    <property type="entry name" value="RNaseH-like_sf"/>
</dbReference>
<dbReference type="PANTHER" id="PTHR46481:SF10">
    <property type="entry name" value="ZINC FINGER BED DOMAIN-CONTAINING PROTEIN 39"/>
    <property type="match status" value="1"/>
</dbReference>
<dbReference type="InterPro" id="IPR052035">
    <property type="entry name" value="ZnF_BED_domain_contain"/>
</dbReference>
<dbReference type="HOGENOM" id="CLU_021375_0_0_1"/>
<feature type="domain" description="HAT C-terminal dimerisation" evidence="7">
    <location>
        <begin position="808"/>
        <end position="876"/>
    </location>
</feature>
<dbReference type="SUPFAM" id="SSF53098">
    <property type="entry name" value="Ribonuclease H-like"/>
    <property type="match status" value="1"/>
</dbReference>
<keyword evidence="3" id="KW-0863">Zinc-finger</keyword>
<feature type="region of interest" description="Disordered" evidence="6">
    <location>
        <begin position="435"/>
        <end position="499"/>
    </location>
</feature>
<keyword evidence="9" id="KW-1185">Reference proteome</keyword>
<evidence type="ECO:0000256" key="2">
    <source>
        <dbReference type="ARBA" id="ARBA00022723"/>
    </source>
</evidence>
<keyword evidence="5" id="KW-0539">Nucleus</keyword>
<evidence type="ECO:0000256" key="6">
    <source>
        <dbReference type="SAM" id="MobiDB-lite"/>
    </source>
</evidence>
<dbReference type="GO" id="GO:0046983">
    <property type="term" value="F:protein dimerization activity"/>
    <property type="evidence" value="ECO:0007669"/>
    <property type="project" value="InterPro"/>
</dbReference>
<reference evidence="8" key="1">
    <citation type="submission" date="2014-01" db="EMBL/GenBank/DDBJ databases">
        <title>The genome of the white-rot fungus Pycnoporus cinnabarinus: a basidiomycete model with a versatile arsenal for lignocellulosic biomass breakdown.</title>
        <authorList>
            <person name="Levasseur A."/>
            <person name="Lomascolo A."/>
            <person name="Ruiz-Duenas F.J."/>
            <person name="Uzan E."/>
            <person name="Piumi F."/>
            <person name="Kues U."/>
            <person name="Ram A.F.J."/>
            <person name="Murat C."/>
            <person name="Haon M."/>
            <person name="Benoit I."/>
            <person name="Arfi Y."/>
            <person name="Chevret D."/>
            <person name="Drula E."/>
            <person name="Kwon M.J."/>
            <person name="Gouret P."/>
            <person name="Lesage-Meessen L."/>
            <person name="Lombard V."/>
            <person name="Mariette J."/>
            <person name="Noirot C."/>
            <person name="Park J."/>
            <person name="Patyshakuliyeva A."/>
            <person name="Wieneger R.A.B."/>
            <person name="Wosten H.A.B."/>
            <person name="Martin F."/>
            <person name="Coutinho P.M."/>
            <person name="de Vries R."/>
            <person name="Martinez A.T."/>
            <person name="Klopp C."/>
            <person name="Pontarotti P."/>
            <person name="Henrissat B."/>
            <person name="Record E."/>
        </authorList>
    </citation>
    <scope>NUCLEOTIDE SEQUENCE [LARGE SCALE GENOMIC DNA]</scope>
    <source>
        <strain evidence="8">BRFM137</strain>
    </source>
</reference>
<dbReference type="AlphaFoldDB" id="A0A060SCV0"/>